<dbReference type="GO" id="GO:1990904">
    <property type="term" value="C:ribonucleoprotein complex"/>
    <property type="evidence" value="ECO:0007669"/>
    <property type="project" value="UniProtKB-KW"/>
</dbReference>
<protein>
    <recommendedName>
        <fullName evidence="3">Large ribosomal subunit protein eL20</fullName>
    </recommendedName>
</protein>
<evidence type="ECO:0000256" key="3">
    <source>
        <dbReference type="HAMAP-Rule" id="MF_00273"/>
    </source>
</evidence>
<evidence type="ECO:0000256" key="1">
    <source>
        <dbReference type="ARBA" id="ARBA00022980"/>
    </source>
</evidence>
<evidence type="ECO:0000256" key="2">
    <source>
        <dbReference type="ARBA" id="ARBA00023274"/>
    </source>
</evidence>
<dbReference type="SUPFAM" id="SSF160374">
    <property type="entry name" value="RplX-like"/>
    <property type="match status" value="1"/>
</dbReference>
<proteinExistence type="inferred from homology"/>
<comment type="caution">
    <text evidence="5">The sequence shown here is derived from an EMBL/GenBank/DDBJ whole genome shotgun (WGS) entry which is preliminary data.</text>
</comment>
<dbReference type="AlphaFoldDB" id="A0A5E4LLD9"/>
<keyword evidence="2 3" id="KW-0687">Ribonucleoprotein</keyword>
<dbReference type="InterPro" id="IPR023573">
    <property type="entry name" value="Ribosomal_eL20_dom"/>
</dbReference>
<dbReference type="GO" id="GO:0005840">
    <property type="term" value="C:ribosome"/>
    <property type="evidence" value="ECO:0007669"/>
    <property type="project" value="UniProtKB-KW"/>
</dbReference>
<dbReference type="NCBIfam" id="NF001981">
    <property type="entry name" value="PRK00773.1-1"/>
    <property type="match status" value="1"/>
</dbReference>
<dbReference type="GO" id="GO:0003735">
    <property type="term" value="F:structural constituent of ribosome"/>
    <property type="evidence" value="ECO:0007669"/>
    <property type="project" value="InterPro"/>
</dbReference>
<keyword evidence="3" id="KW-0699">rRNA-binding</keyword>
<dbReference type="InterPro" id="IPR028877">
    <property type="entry name" value="Ribosomal_eL20"/>
</dbReference>
<keyword evidence="3" id="KW-0694">RNA-binding</keyword>
<evidence type="ECO:0000313" key="5">
    <source>
        <dbReference type="EMBL" id="VVC02825.1"/>
    </source>
</evidence>
<gene>
    <name evidence="3" type="primary">rpl18a</name>
    <name evidence="3" type="synonym">rpl20e</name>
    <name evidence="3" type="synonym">rplX</name>
    <name evidence="5" type="ORF">LFW2832_01261</name>
</gene>
<keyword evidence="1 3" id="KW-0689">Ribosomal protein</keyword>
<evidence type="ECO:0000313" key="6">
    <source>
        <dbReference type="Proteomes" id="UP000789941"/>
    </source>
</evidence>
<dbReference type="HAMAP" id="MF_00273">
    <property type="entry name" value="Ribosomal_eL20"/>
    <property type="match status" value="1"/>
</dbReference>
<feature type="domain" description="Large ribosomal subunit protein eL20" evidence="4">
    <location>
        <begin position="2"/>
        <end position="55"/>
    </location>
</feature>
<organism evidence="5 6">
    <name type="scientific">Candidatus Bilamarchaeum dharawalense</name>
    <dbReference type="NCBI Taxonomy" id="2885759"/>
    <lineage>
        <taxon>Archaea</taxon>
        <taxon>Candidatus Micrarchaeota</taxon>
        <taxon>Candidatus Micrarchaeia</taxon>
        <taxon>Candidatus Anstonellales</taxon>
        <taxon>Candidatus Bilamarchaeaceae</taxon>
        <taxon>Candidatus Bilamarchaeum</taxon>
    </lineage>
</organism>
<dbReference type="Pfam" id="PF01775">
    <property type="entry name" value="Ribosomal_L18A"/>
    <property type="match status" value="1"/>
</dbReference>
<sequence length="57" mass="6269">MVFNVSGKITLKGGERAFTKKVEAKSEADAKHKTYALFGSTNGVKRNKIKIEKVEKG</sequence>
<dbReference type="GO" id="GO:0006412">
    <property type="term" value="P:translation"/>
    <property type="evidence" value="ECO:0007669"/>
    <property type="project" value="UniProtKB-UniRule"/>
</dbReference>
<comment type="similarity">
    <text evidence="3">Belongs to the eukaryotic ribosomal protein eL20 family.</text>
</comment>
<evidence type="ECO:0000259" key="4">
    <source>
        <dbReference type="Pfam" id="PF01775"/>
    </source>
</evidence>
<name>A0A5E4LLD9_9ARCH</name>
<reference evidence="5 6" key="1">
    <citation type="submission" date="2019-08" db="EMBL/GenBank/DDBJ databases">
        <authorList>
            <person name="Vazquez-Campos X."/>
        </authorList>
    </citation>
    <scope>NUCLEOTIDE SEQUENCE [LARGE SCALE GENOMIC DNA]</scope>
    <source>
        <strain evidence="5">LFW-283_2</strain>
    </source>
</reference>
<dbReference type="Gene3D" id="3.10.20.10">
    <property type="match status" value="1"/>
</dbReference>
<dbReference type="GO" id="GO:0070180">
    <property type="term" value="F:large ribosomal subunit rRNA binding"/>
    <property type="evidence" value="ECO:0007669"/>
    <property type="project" value="UniProtKB-UniRule"/>
</dbReference>
<dbReference type="EMBL" id="CABMJJ010000003">
    <property type="protein sequence ID" value="VVC02825.1"/>
    <property type="molecule type" value="Genomic_DNA"/>
</dbReference>
<dbReference type="Proteomes" id="UP000789941">
    <property type="component" value="Unassembled WGS sequence"/>
</dbReference>
<comment type="subunit">
    <text evidence="3">Part of the 50S ribosomal subunit. Binds 23S rRNA.</text>
</comment>
<accession>A0A5E4LLD9</accession>